<keyword evidence="2" id="KW-1185">Reference proteome</keyword>
<accession>A0ACB9EEI7</accession>
<reference evidence="2" key="1">
    <citation type="journal article" date="2022" name="Mol. Ecol. Resour.">
        <title>The genomes of chicory, endive, great burdock and yacon provide insights into Asteraceae palaeo-polyploidization history and plant inulin production.</title>
        <authorList>
            <person name="Fan W."/>
            <person name="Wang S."/>
            <person name="Wang H."/>
            <person name="Wang A."/>
            <person name="Jiang F."/>
            <person name="Liu H."/>
            <person name="Zhao H."/>
            <person name="Xu D."/>
            <person name="Zhang Y."/>
        </authorList>
    </citation>
    <scope>NUCLEOTIDE SEQUENCE [LARGE SCALE GENOMIC DNA]</scope>
    <source>
        <strain evidence="2">cv. Niubang</strain>
    </source>
</reference>
<name>A0ACB9EEI7_ARCLA</name>
<evidence type="ECO:0000313" key="2">
    <source>
        <dbReference type="Proteomes" id="UP001055879"/>
    </source>
</evidence>
<comment type="caution">
    <text evidence="1">The sequence shown here is derived from an EMBL/GenBank/DDBJ whole genome shotgun (WGS) entry which is preliminary data.</text>
</comment>
<evidence type="ECO:0000313" key="1">
    <source>
        <dbReference type="EMBL" id="KAI3757374.1"/>
    </source>
</evidence>
<protein>
    <submittedName>
        <fullName evidence="1">Uncharacterized protein</fullName>
    </submittedName>
</protein>
<sequence>MDAKPETIWDDDDDDSDIQSVWSSSSEFGSKDGENGLEAQNMEEKGKDVNSNFDHSIHDKLSSNEVGSGNVSRDVVPESGIDKKLEDEPPLPHFPMAKVTEGFQSRNAALMWRVPAEMLTPNQLLLLWAPHVSSLHVSDKASSPKFASQEKENSGHRHFIEDSQLNQIGKVETNSLLHGGNLQGILSMRLIKELARLKGSRNHHTSKKEVVNREGPSSKDIGKTKIRVSRSSNSLRSTSLLMGSSKDPHFLREVGSQSGFVWPKSDKVEEGEAHNGQ</sequence>
<reference evidence="1 2" key="2">
    <citation type="journal article" date="2022" name="Mol. Ecol. Resour.">
        <title>The genomes of chicory, endive, great burdock and yacon provide insights into Asteraceae paleo-polyploidization history and plant inulin production.</title>
        <authorList>
            <person name="Fan W."/>
            <person name="Wang S."/>
            <person name="Wang H."/>
            <person name="Wang A."/>
            <person name="Jiang F."/>
            <person name="Liu H."/>
            <person name="Zhao H."/>
            <person name="Xu D."/>
            <person name="Zhang Y."/>
        </authorList>
    </citation>
    <scope>NUCLEOTIDE SEQUENCE [LARGE SCALE GENOMIC DNA]</scope>
    <source>
        <strain evidence="2">cv. Niubang</strain>
    </source>
</reference>
<gene>
    <name evidence="1" type="ORF">L6452_04911</name>
</gene>
<dbReference type="Proteomes" id="UP001055879">
    <property type="component" value="Linkage Group LG02"/>
</dbReference>
<proteinExistence type="predicted"/>
<dbReference type="EMBL" id="CM042048">
    <property type="protein sequence ID" value="KAI3757374.1"/>
    <property type="molecule type" value="Genomic_DNA"/>
</dbReference>
<organism evidence="1 2">
    <name type="scientific">Arctium lappa</name>
    <name type="common">Greater burdock</name>
    <name type="synonym">Lappa major</name>
    <dbReference type="NCBI Taxonomy" id="4217"/>
    <lineage>
        <taxon>Eukaryota</taxon>
        <taxon>Viridiplantae</taxon>
        <taxon>Streptophyta</taxon>
        <taxon>Embryophyta</taxon>
        <taxon>Tracheophyta</taxon>
        <taxon>Spermatophyta</taxon>
        <taxon>Magnoliopsida</taxon>
        <taxon>eudicotyledons</taxon>
        <taxon>Gunneridae</taxon>
        <taxon>Pentapetalae</taxon>
        <taxon>asterids</taxon>
        <taxon>campanulids</taxon>
        <taxon>Asterales</taxon>
        <taxon>Asteraceae</taxon>
        <taxon>Carduoideae</taxon>
        <taxon>Cardueae</taxon>
        <taxon>Arctiinae</taxon>
        <taxon>Arctium</taxon>
    </lineage>
</organism>